<keyword evidence="3" id="KW-1185">Reference proteome</keyword>
<reference evidence="2 3" key="1">
    <citation type="submission" date="2019-09" db="EMBL/GenBank/DDBJ databases">
        <authorList>
            <person name="Chen X.-Y."/>
        </authorList>
    </citation>
    <scope>NUCLEOTIDE SEQUENCE [LARGE SCALE GENOMIC DNA]</scope>
    <source>
        <strain evidence="2 3">NY5</strain>
    </source>
</reference>
<accession>A0A5B0X6S5</accession>
<evidence type="ECO:0000313" key="3">
    <source>
        <dbReference type="Proteomes" id="UP000323708"/>
    </source>
</evidence>
<feature type="transmembrane region" description="Helical" evidence="1">
    <location>
        <begin position="39"/>
        <end position="61"/>
    </location>
</feature>
<evidence type="ECO:0000256" key="1">
    <source>
        <dbReference type="SAM" id="Phobius"/>
    </source>
</evidence>
<evidence type="ECO:0000313" key="2">
    <source>
        <dbReference type="EMBL" id="KAA1194345.1"/>
    </source>
</evidence>
<keyword evidence="1" id="KW-0812">Transmembrane</keyword>
<keyword evidence="1" id="KW-1133">Transmembrane helix</keyword>
<proteinExistence type="predicted"/>
<feature type="transmembrane region" description="Helical" evidence="1">
    <location>
        <begin position="6"/>
        <end position="27"/>
    </location>
</feature>
<dbReference type="RefSeq" id="WP_149609814.1">
    <property type="nucleotide sequence ID" value="NZ_VTUX01000001.1"/>
</dbReference>
<dbReference type="Proteomes" id="UP000323708">
    <property type="component" value="Unassembled WGS sequence"/>
</dbReference>
<name>A0A5B0X6S5_9GAMM</name>
<comment type="caution">
    <text evidence="2">The sequence shown here is derived from an EMBL/GenBank/DDBJ whole genome shotgun (WGS) entry which is preliminary data.</text>
</comment>
<dbReference type="AlphaFoldDB" id="A0A5B0X6S5"/>
<gene>
    <name evidence="2" type="ORF">F0M18_02635</name>
</gene>
<keyword evidence="1" id="KW-0472">Membrane</keyword>
<sequence>MSTEHLPTVVSSTIVAIVILVMLRWIVRSSTETNSDRASNYLVILLGIVVGWVLGALVAPFNTDEAMVFKGLGQAITLFFSGYVLSKLDRFTEEKLFGVNAKPDAWIKMGLFLVSMLLSAVYVYSIRYYLNV</sequence>
<dbReference type="EMBL" id="VTUX01000001">
    <property type="protein sequence ID" value="KAA1194345.1"/>
    <property type="molecule type" value="Genomic_DNA"/>
</dbReference>
<feature type="transmembrane region" description="Helical" evidence="1">
    <location>
        <begin position="106"/>
        <end position="130"/>
    </location>
</feature>
<protein>
    <submittedName>
        <fullName evidence="2">Uncharacterized protein</fullName>
    </submittedName>
</protein>
<organism evidence="2 3">
    <name type="scientific">Pseudohalioglobus sediminis</name>
    <dbReference type="NCBI Taxonomy" id="2606449"/>
    <lineage>
        <taxon>Bacteria</taxon>
        <taxon>Pseudomonadati</taxon>
        <taxon>Pseudomonadota</taxon>
        <taxon>Gammaproteobacteria</taxon>
        <taxon>Cellvibrionales</taxon>
        <taxon>Halieaceae</taxon>
        <taxon>Pseudohalioglobus</taxon>
    </lineage>
</organism>